<dbReference type="InterPro" id="IPR011604">
    <property type="entry name" value="PDDEXK-like_dom_sf"/>
</dbReference>
<dbReference type="AlphaFoldDB" id="A0ABD3XZ17"/>
<accession>A0ABD3XZ17</accession>
<comment type="caution">
    <text evidence="1">The sequence shown here is derived from an EMBL/GenBank/DDBJ whole genome shotgun (WGS) entry which is preliminary data.</text>
</comment>
<protein>
    <submittedName>
        <fullName evidence="1">Uncharacterized protein</fullName>
    </submittedName>
</protein>
<keyword evidence="2" id="KW-1185">Reference proteome</keyword>
<evidence type="ECO:0000313" key="1">
    <source>
        <dbReference type="EMBL" id="KAL3891207.1"/>
    </source>
</evidence>
<dbReference type="Proteomes" id="UP001634394">
    <property type="component" value="Unassembled WGS sequence"/>
</dbReference>
<name>A0ABD3XZ17_SINWO</name>
<dbReference type="EMBL" id="JBJQND010000001">
    <property type="protein sequence ID" value="KAL3891207.1"/>
    <property type="molecule type" value="Genomic_DNA"/>
</dbReference>
<proteinExistence type="predicted"/>
<reference evidence="1 2" key="1">
    <citation type="submission" date="2024-11" db="EMBL/GenBank/DDBJ databases">
        <title>Chromosome-level genome assembly of the freshwater bivalve Anodonta woodiana.</title>
        <authorList>
            <person name="Chen X."/>
        </authorList>
    </citation>
    <scope>NUCLEOTIDE SEQUENCE [LARGE SCALE GENOMIC DNA]</scope>
    <source>
        <strain evidence="1">MN2024</strain>
        <tissue evidence="1">Gills</tissue>
    </source>
</reference>
<dbReference type="Gene3D" id="3.90.320.10">
    <property type="match status" value="1"/>
</dbReference>
<organism evidence="1 2">
    <name type="scientific">Sinanodonta woodiana</name>
    <name type="common">Chinese pond mussel</name>
    <name type="synonym">Anodonta woodiana</name>
    <dbReference type="NCBI Taxonomy" id="1069815"/>
    <lineage>
        <taxon>Eukaryota</taxon>
        <taxon>Metazoa</taxon>
        <taxon>Spiralia</taxon>
        <taxon>Lophotrochozoa</taxon>
        <taxon>Mollusca</taxon>
        <taxon>Bivalvia</taxon>
        <taxon>Autobranchia</taxon>
        <taxon>Heteroconchia</taxon>
        <taxon>Palaeoheterodonta</taxon>
        <taxon>Unionida</taxon>
        <taxon>Unionoidea</taxon>
        <taxon>Unionidae</taxon>
        <taxon>Unioninae</taxon>
        <taxon>Sinanodonta</taxon>
    </lineage>
</organism>
<evidence type="ECO:0000313" key="2">
    <source>
        <dbReference type="Proteomes" id="UP001634394"/>
    </source>
</evidence>
<gene>
    <name evidence="1" type="ORF">ACJMK2_003470</name>
</gene>
<sequence length="102" mass="11912">MTYFKDYFASLYCEKENCERILDIKSKVIHTDIIVTESGLWVKEEYPYLGINHNGLVTCKHCVESIKLIKVKCPFKFEDMKPFEAAKDPSFCCERGVSLYNQ</sequence>